<evidence type="ECO:0000256" key="4">
    <source>
        <dbReference type="ARBA" id="ARBA00022840"/>
    </source>
</evidence>
<protein>
    <recommendedName>
        <fullName evidence="5">Tubulin--tyrosine ligase-like protein 9</fullName>
    </recommendedName>
</protein>
<reference evidence="7" key="1">
    <citation type="submission" date="2022-01" db="UniProtKB">
        <authorList>
            <consortium name="EnsemblMetazoa"/>
        </authorList>
    </citation>
    <scope>IDENTIFICATION</scope>
</reference>
<evidence type="ECO:0000256" key="3">
    <source>
        <dbReference type="ARBA" id="ARBA00022741"/>
    </source>
</evidence>
<dbReference type="OrthoDB" id="202825at2759"/>
<dbReference type="EnsemblMetazoa" id="XM_014392779.2">
    <property type="protein sequence ID" value="XP_014248265.1"/>
    <property type="gene ID" value="LOC106665953"/>
</dbReference>
<dbReference type="GO" id="GO:0070740">
    <property type="term" value="F:tubulin-glutamic acid ligase activity"/>
    <property type="evidence" value="ECO:0007669"/>
    <property type="project" value="TreeGrafter"/>
</dbReference>
<dbReference type="GO" id="GO:0036064">
    <property type="term" value="C:ciliary basal body"/>
    <property type="evidence" value="ECO:0007669"/>
    <property type="project" value="TreeGrafter"/>
</dbReference>
<feature type="compositionally biased region" description="Polar residues" evidence="6">
    <location>
        <begin position="1"/>
        <end position="18"/>
    </location>
</feature>
<keyword evidence="4" id="KW-0067">ATP-binding</keyword>
<feature type="region of interest" description="Disordered" evidence="6">
    <location>
        <begin position="1"/>
        <end position="49"/>
    </location>
</feature>
<dbReference type="PROSITE" id="PS51221">
    <property type="entry name" value="TTL"/>
    <property type="match status" value="1"/>
</dbReference>
<sequence length="519" mass="59757">MSSVTTPPQQDVSINSEPSRTEPKNEPVQVPEVTDELPPDIVLPRGNSEPVPKYHGTSRIFPLSHLKHSKKKLRYRLEVNYKTINHVLYDRGWSQVHGESDAWDFFWCDLSHLGAVLEKRLQGSQMVPHFRNHYEISRKNHLARNMARYKKTLQREGRPEEAKFCDCIPLTFELPGEYAILMSYCRVNPGKNFIVKPAIGCKGKGIFLFRKIRELNEWRATRDWSRNTTVIETNDKTDQPKMEEKETPPEMWLVQTYVDDPYLIAGRKFDIRVYVLVLSYLPLKVWVARDGFARICGAPYDLNNLKDTLAHLTNTSIQLARDNKNPGCKWSMKRLREFLCAKHGTPAFELLMEQIGQIIITSLKSVQKAMMHNKHCFELYGYDILLSESLRPWLIEVNASPSLEATDADDYKLKYNLLSDVFNVLDLEGILVGTELRVGGFDLLWDDGPVHKPCPSPDECGPVCKKPLLNIHLGGLNDRVRHLQDLQDWKHLMIDNAVKIKPEDEKSTKKETSNHLIGF</sequence>
<dbReference type="Proteomes" id="UP000494040">
    <property type="component" value="Unassembled WGS sequence"/>
</dbReference>
<dbReference type="InterPro" id="IPR004344">
    <property type="entry name" value="TTL/TTLL_fam"/>
</dbReference>
<proteinExistence type="inferred from homology"/>
<evidence type="ECO:0000256" key="5">
    <source>
        <dbReference type="ARBA" id="ARBA00030445"/>
    </source>
</evidence>
<dbReference type="GeneID" id="106665953"/>
<accession>A0A8I6RQJ6</accession>
<dbReference type="PANTHER" id="PTHR12241">
    <property type="entry name" value="TUBULIN POLYGLUTAMYLASE"/>
    <property type="match status" value="1"/>
</dbReference>
<dbReference type="GO" id="GO:0005524">
    <property type="term" value="F:ATP binding"/>
    <property type="evidence" value="ECO:0007669"/>
    <property type="project" value="UniProtKB-KW"/>
</dbReference>
<evidence type="ECO:0000256" key="6">
    <source>
        <dbReference type="SAM" id="MobiDB-lite"/>
    </source>
</evidence>
<evidence type="ECO:0000313" key="7">
    <source>
        <dbReference type="EnsemblMetazoa" id="XP_014248265.1"/>
    </source>
</evidence>
<comment type="similarity">
    <text evidence="1">Belongs to the tubulin--tyrosine ligase family.</text>
</comment>
<dbReference type="PANTHER" id="PTHR12241:SF39">
    <property type="entry name" value="TUBULIN POLYGLUTAMYLASE TTLL9-RELATED"/>
    <property type="match status" value="1"/>
</dbReference>
<keyword evidence="8" id="KW-1185">Reference proteome</keyword>
<name>A0A8I6RQJ6_CIMLE</name>
<keyword evidence="2" id="KW-0436">Ligase</keyword>
<keyword evidence="3" id="KW-0547">Nucleotide-binding</keyword>
<dbReference type="KEGG" id="clec:106665953"/>
<organism evidence="7 8">
    <name type="scientific">Cimex lectularius</name>
    <name type="common">Bed bug</name>
    <name type="synonym">Acanthia lectularia</name>
    <dbReference type="NCBI Taxonomy" id="79782"/>
    <lineage>
        <taxon>Eukaryota</taxon>
        <taxon>Metazoa</taxon>
        <taxon>Ecdysozoa</taxon>
        <taxon>Arthropoda</taxon>
        <taxon>Hexapoda</taxon>
        <taxon>Insecta</taxon>
        <taxon>Pterygota</taxon>
        <taxon>Neoptera</taxon>
        <taxon>Paraneoptera</taxon>
        <taxon>Hemiptera</taxon>
        <taxon>Heteroptera</taxon>
        <taxon>Panheteroptera</taxon>
        <taxon>Cimicomorpha</taxon>
        <taxon>Cimicidae</taxon>
        <taxon>Cimex</taxon>
    </lineage>
</organism>
<evidence type="ECO:0000313" key="8">
    <source>
        <dbReference type="Proteomes" id="UP000494040"/>
    </source>
</evidence>
<dbReference type="GO" id="GO:0000226">
    <property type="term" value="P:microtubule cytoskeleton organization"/>
    <property type="evidence" value="ECO:0007669"/>
    <property type="project" value="TreeGrafter"/>
</dbReference>
<dbReference type="AlphaFoldDB" id="A0A8I6RQJ6"/>
<dbReference type="SUPFAM" id="SSF56059">
    <property type="entry name" value="Glutathione synthetase ATP-binding domain-like"/>
    <property type="match status" value="1"/>
</dbReference>
<dbReference type="Gene3D" id="3.30.470.20">
    <property type="entry name" value="ATP-grasp fold, B domain"/>
    <property type="match status" value="1"/>
</dbReference>
<evidence type="ECO:0000256" key="1">
    <source>
        <dbReference type="ARBA" id="ARBA00006820"/>
    </source>
</evidence>
<dbReference type="RefSeq" id="XP_014248265.1">
    <property type="nucleotide sequence ID" value="XM_014392779.2"/>
</dbReference>
<evidence type="ECO:0000256" key="2">
    <source>
        <dbReference type="ARBA" id="ARBA00022598"/>
    </source>
</evidence>
<dbReference type="Pfam" id="PF03133">
    <property type="entry name" value="TTL"/>
    <property type="match status" value="1"/>
</dbReference>
<dbReference type="GO" id="GO:0015631">
    <property type="term" value="F:tubulin binding"/>
    <property type="evidence" value="ECO:0007669"/>
    <property type="project" value="TreeGrafter"/>
</dbReference>